<evidence type="ECO:0000313" key="2">
    <source>
        <dbReference type="EMBL" id="APH70352.1"/>
    </source>
</evidence>
<keyword evidence="3" id="KW-1185">Reference proteome</keyword>
<dbReference type="RefSeq" id="WP_072601764.1">
    <property type="nucleotide sequence ID" value="NZ_CP018171.1"/>
</dbReference>
<dbReference type="OrthoDB" id="8101404at2"/>
<gene>
    <name evidence="2" type="ORF">BSQ44_02365</name>
</gene>
<dbReference type="AlphaFoldDB" id="A0A1L3SM11"/>
<dbReference type="KEGG" id="meso:BSQ44_02365"/>
<organism evidence="2 3">
    <name type="scientific">Aquibium oceanicum</name>
    <dbReference type="NCBI Taxonomy" id="1670800"/>
    <lineage>
        <taxon>Bacteria</taxon>
        <taxon>Pseudomonadati</taxon>
        <taxon>Pseudomonadota</taxon>
        <taxon>Alphaproteobacteria</taxon>
        <taxon>Hyphomicrobiales</taxon>
        <taxon>Phyllobacteriaceae</taxon>
        <taxon>Aquibium</taxon>
    </lineage>
</organism>
<protein>
    <submittedName>
        <fullName evidence="2">Uncharacterized protein</fullName>
    </submittedName>
</protein>
<feature type="region of interest" description="Disordered" evidence="1">
    <location>
        <begin position="63"/>
        <end position="128"/>
    </location>
</feature>
<accession>A0A1L3SM11</accession>
<evidence type="ECO:0000313" key="3">
    <source>
        <dbReference type="Proteomes" id="UP000182840"/>
    </source>
</evidence>
<dbReference type="EMBL" id="CP018171">
    <property type="protein sequence ID" value="APH70352.1"/>
    <property type="molecule type" value="Genomic_DNA"/>
</dbReference>
<sequence length="128" mass="13858">MQVLDIRIRPASEGDASSEVKFIGADGDDITVTIAGNTESVTGREGELVAKARVMLLHAAATQTEDRAAQEPVILLQDDMAPDPSEGLESLEEDQDNPYQNPDEALPDDAAEAQMTGDMVRQKSRFEE</sequence>
<name>A0A1L3SM11_9HYPH</name>
<reference evidence="3" key="1">
    <citation type="submission" date="2016-11" db="EMBL/GenBank/DDBJ databases">
        <title>Mesorhizobium oceanicum sp. nov., isolated from deep seawater in South China Sea.</title>
        <authorList>
            <person name="Fu G.-Y."/>
        </authorList>
    </citation>
    <scope>NUCLEOTIDE SEQUENCE [LARGE SCALE GENOMIC DNA]</scope>
    <source>
        <strain evidence="3">B7</strain>
    </source>
</reference>
<evidence type="ECO:0000256" key="1">
    <source>
        <dbReference type="SAM" id="MobiDB-lite"/>
    </source>
</evidence>
<proteinExistence type="predicted"/>
<dbReference type="Proteomes" id="UP000182840">
    <property type="component" value="Chromosome"/>
</dbReference>